<dbReference type="InterPro" id="IPR021236">
    <property type="entry name" value="Uncharacterised_YfdX"/>
</dbReference>
<proteinExistence type="predicted"/>
<keyword evidence="3" id="KW-1185">Reference proteome</keyword>
<dbReference type="Pfam" id="PF10938">
    <property type="entry name" value="YfdX"/>
    <property type="match status" value="1"/>
</dbReference>
<keyword evidence="1" id="KW-0732">Signal</keyword>
<reference evidence="2" key="1">
    <citation type="submission" date="2020-09" db="EMBL/GenBank/DDBJ databases">
        <title>Desulfogranum mesoprofundum gen. nov., sp. nov., a novel mesophilic, sulfate-reducing chemolithoautotroph isolated from a deep-sea hydrothermal vent chimney in the Suiyo Seamount.</title>
        <authorList>
            <person name="Hashimoto Y."/>
            <person name="Nakagawa S."/>
        </authorList>
    </citation>
    <scope>NUCLEOTIDE SEQUENCE</scope>
    <source>
        <strain evidence="2">KT2</strain>
    </source>
</reference>
<name>A0A8D5JHS6_9BACT</name>
<dbReference type="RefSeq" id="WP_228854265.1">
    <property type="nucleotide sequence ID" value="NZ_AP024086.1"/>
</dbReference>
<dbReference type="KEGG" id="dbk:DGMP_25420"/>
<dbReference type="EMBL" id="AP024086">
    <property type="protein sequence ID" value="BCL61849.1"/>
    <property type="molecule type" value="Genomic_DNA"/>
</dbReference>
<evidence type="ECO:0000256" key="1">
    <source>
        <dbReference type="SAM" id="SignalP"/>
    </source>
</evidence>
<sequence length="312" mass="34267">MSVLKKGHRILVLLIIAGMLCSAGVQAGEGKHKKEESPAAAKVEKQVKAKTQKEAGLKRETIVKEAVMALDQTGKAIEALKNKKKQEALDALAMAAGKLEIVLAREPKMANAPIDVRIEEFDLYASVDTVKKAVKSAEDLLGDGEVQQARTILADLASEIDLVITSLPLAAYTDTIKDVAKLVDAEKYEEATQSLYELFSTMVITRNVIPLPLLRAEMLLDKADKLAVKKGRNEKENGELRTLLDDAENQIGMAEALGYGKKDDFKSFYAQLKEIRRKTRDGKFGSGFVDGLKNSLRKLKEKIFNGPIVEDL</sequence>
<evidence type="ECO:0000313" key="2">
    <source>
        <dbReference type="EMBL" id="BCL61849.1"/>
    </source>
</evidence>
<protein>
    <recommendedName>
        <fullName evidence="4">YfdX family protein</fullName>
    </recommendedName>
</protein>
<evidence type="ECO:0000313" key="3">
    <source>
        <dbReference type="Proteomes" id="UP000826725"/>
    </source>
</evidence>
<evidence type="ECO:0008006" key="4">
    <source>
        <dbReference type="Google" id="ProtNLM"/>
    </source>
</evidence>
<dbReference type="AlphaFoldDB" id="A0A8D5JHS6"/>
<feature type="chain" id="PRO_5034027953" description="YfdX family protein" evidence="1">
    <location>
        <begin position="28"/>
        <end position="312"/>
    </location>
</feature>
<accession>A0A8D5JHS6</accession>
<feature type="signal peptide" evidence="1">
    <location>
        <begin position="1"/>
        <end position="27"/>
    </location>
</feature>
<dbReference type="Proteomes" id="UP000826725">
    <property type="component" value="Chromosome"/>
</dbReference>
<organism evidence="2 3">
    <name type="scientific">Desulfomarina profundi</name>
    <dbReference type="NCBI Taxonomy" id="2772557"/>
    <lineage>
        <taxon>Bacteria</taxon>
        <taxon>Pseudomonadati</taxon>
        <taxon>Thermodesulfobacteriota</taxon>
        <taxon>Desulfobulbia</taxon>
        <taxon>Desulfobulbales</taxon>
        <taxon>Desulfobulbaceae</taxon>
        <taxon>Desulfomarina</taxon>
    </lineage>
</organism>
<gene>
    <name evidence="2" type="ORF">DGMP_25420</name>
</gene>